<evidence type="ECO:0000256" key="1">
    <source>
        <dbReference type="ARBA" id="ARBA00022737"/>
    </source>
</evidence>
<feature type="domain" description="SLH" evidence="3">
    <location>
        <begin position="849"/>
        <end position="910"/>
    </location>
</feature>
<keyword evidence="2" id="KW-0732">Signal</keyword>
<feature type="signal peptide" evidence="2">
    <location>
        <begin position="1"/>
        <end position="22"/>
    </location>
</feature>
<reference evidence="4" key="2">
    <citation type="journal article" date="2021" name="PeerJ">
        <title>Extensive microbial diversity within the chicken gut microbiome revealed by metagenomics and culture.</title>
        <authorList>
            <person name="Gilroy R."/>
            <person name="Ravi A."/>
            <person name="Getino M."/>
            <person name="Pursley I."/>
            <person name="Horton D.L."/>
            <person name="Alikhan N.F."/>
            <person name="Baker D."/>
            <person name="Gharbi K."/>
            <person name="Hall N."/>
            <person name="Watson M."/>
            <person name="Adriaenssens E.M."/>
            <person name="Foster-Nyarko E."/>
            <person name="Jarju S."/>
            <person name="Secka A."/>
            <person name="Antonio M."/>
            <person name="Oren A."/>
            <person name="Chaudhuri R.R."/>
            <person name="La Ragione R."/>
            <person name="Hildebrand F."/>
            <person name="Pallen M.J."/>
        </authorList>
    </citation>
    <scope>NUCLEOTIDE SEQUENCE</scope>
    <source>
        <strain evidence="4">USAMLcec3-3695</strain>
    </source>
</reference>
<accession>A0A9D1SF08</accession>
<reference evidence="4" key="1">
    <citation type="submission" date="2020-10" db="EMBL/GenBank/DDBJ databases">
        <authorList>
            <person name="Gilroy R."/>
        </authorList>
    </citation>
    <scope>NUCLEOTIDE SEQUENCE</scope>
    <source>
        <strain evidence="4">USAMLcec3-3695</strain>
    </source>
</reference>
<keyword evidence="1" id="KW-0677">Repeat</keyword>
<evidence type="ECO:0000313" key="5">
    <source>
        <dbReference type="Proteomes" id="UP000824109"/>
    </source>
</evidence>
<sequence>MKFKILLHALIICALMPQAAFAASADRESEAVSSEEPAAAEVSAEEDAFAVEPQDIVFHTTGGGKYLYNNNPEGIDDSMVAAGDDPRYISNHDGLEPDTYYLYMSYFNYTGSGKRGYDIEVDVQITAKEDAVFTIEDASFETIDVFAYEENGTVYHSMPEWQFNGVCADMLGVPIIDKRGTNEYIPHDYEPVTVRLKAGETVWLSEYFENYDVVHFADPVHFQALIELESGVVDMDTAALPHNGILGDRSDVPEDIGFGIYRYDYTVKGIADTLPKVETDVLEYEIDDTHPDGTILPGTVYNQYSPDGLTVDTWCSNINPVSDYWSKYTAVESDMIKLDYEDDNKLTYYGKNVKDKDNIWRFDTRHTSVSDYTALSGKSRDDYSPNFEVEDIFLEGIEPAACNLGNYGVIETYNLEITNNGNEDRYFEYNIMTKSDVIVYAADEDGSFDKAYCKGITDEAVYTPMASVLLPAGETTRFSVNMFIPVNVNGGIQNRFVISDSSNMDIKPQEERSYVDPLRGQNLSEVKDKLGKTALEEFSANLDSYEINDGEGIHLVRWCAWDGAPYFYANSWGYCNKVYVLDEDYEIVHTFTVPSMATESDISAGVLYVRDLQNGIYSSSDGGASWKVAFLNEIPVNTDFVRNVGEIDTVVLTAADGTREAYKIDLAEYKDYIESFDMKQNTGETFDDRKYTSMIINGKYSVGNGMMLGSKIYIAKNDKWIMNEVSNRIFEQKTASEWASEYIDRACGYGIVPLYMKSDEKAFTEPLTRLEFCDLIYEMLECMDAVPAPADSRFTDCSDRHVLSLVTAGIITGISDTEFAPQSGITREQAAAVLARTAAYMKSELEKTAVEIKDTVSDWAKECVYMMYNSGIMNGVGDGNFDAYGSYTKEQSITAQVRLYEYLLCADAYNRLPALPNGTKYYAVYREKFRDGRIELTTFDTSDGSVPKLISGESLTIENESVYTDDKKYYLSCGEWVPFEKDYIRISNMSGGLIITNVAY</sequence>
<proteinExistence type="predicted"/>
<evidence type="ECO:0000259" key="3">
    <source>
        <dbReference type="PROSITE" id="PS51272"/>
    </source>
</evidence>
<protein>
    <submittedName>
        <fullName evidence="4">S-layer homology domain-containing protein</fullName>
    </submittedName>
</protein>
<gene>
    <name evidence="4" type="ORF">IAA61_05405</name>
</gene>
<dbReference type="PROSITE" id="PS51272">
    <property type="entry name" value="SLH"/>
    <property type="match status" value="2"/>
</dbReference>
<dbReference type="Pfam" id="PF00395">
    <property type="entry name" value="SLH"/>
    <property type="match status" value="2"/>
</dbReference>
<evidence type="ECO:0000256" key="2">
    <source>
        <dbReference type="SAM" id="SignalP"/>
    </source>
</evidence>
<feature type="domain" description="SLH" evidence="3">
    <location>
        <begin position="785"/>
        <end position="848"/>
    </location>
</feature>
<dbReference type="EMBL" id="DVNB01000054">
    <property type="protein sequence ID" value="HIU57233.1"/>
    <property type="molecule type" value="Genomic_DNA"/>
</dbReference>
<dbReference type="Proteomes" id="UP000824109">
    <property type="component" value="Unassembled WGS sequence"/>
</dbReference>
<organism evidence="4 5">
    <name type="scientific">Candidatus Ornithomonoglobus merdipullorum</name>
    <dbReference type="NCBI Taxonomy" id="2840895"/>
    <lineage>
        <taxon>Bacteria</taxon>
        <taxon>Bacillati</taxon>
        <taxon>Bacillota</taxon>
        <taxon>Clostridia</taxon>
        <taxon>Candidatus Ornithomonoglobus</taxon>
    </lineage>
</organism>
<dbReference type="InterPro" id="IPR001119">
    <property type="entry name" value="SLH_dom"/>
</dbReference>
<feature type="chain" id="PRO_5039015840" evidence="2">
    <location>
        <begin position="23"/>
        <end position="1000"/>
    </location>
</feature>
<evidence type="ECO:0000313" key="4">
    <source>
        <dbReference type="EMBL" id="HIU57233.1"/>
    </source>
</evidence>
<name>A0A9D1SF08_9FIRM</name>
<comment type="caution">
    <text evidence="4">The sequence shown here is derived from an EMBL/GenBank/DDBJ whole genome shotgun (WGS) entry which is preliminary data.</text>
</comment>
<dbReference type="AlphaFoldDB" id="A0A9D1SF08"/>